<keyword evidence="6" id="KW-1185">Reference proteome</keyword>
<dbReference type="Gene3D" id="2.160.10.10">
    <property type="entry name" value="Hexapeptide repeat proteins"/>
    <property type="match status" value="1"/>
</dbReference>
<evidence type="ECO:0000313" key="6">
    <source>
        <dbReference type="Proteomes" id="UP000286947"/>
    </source>
</evidence>
<comment type="similarity">
    <text evidence="1">Belongs to the transferase hexapeptide repeat family.</text>
</comment>
<dbReference type="EMBL" id="PQSP01000001">
    <property type="protein sequence ID" value="RUS67659.1"/>
    <property type="molecule type" value="Genomic_DNA"/>
</dbReference>
<dbReference type="Pfam" id="PF00132">
    <property type="entry name" value="Hexapep"/>
    <property type="match status" value="2"/>
</dbReference>
<protein>
    <submittedName>
        <fullName evidence="5">Chloramphenicol acetyltransferase</fullName>
        <ecNumber evidence="5">2.3.1.28</ecNumber>
    </submittedName>
</protein>
<evidence type="ECO:0000256" key="3">
    <source>
        <dbReference type="ARBA" id="ARBA00022737"/>
    </source>
</evidence>
<comment type="caution">
    <text evidence="5">The sequence shown here is derived from an EMBL/GenBank/DDBJ whole genome shotgun (WGS) entry which is preliminary data.</text>
</comment>
<dbReference type="PANTHER" id="PTHR43300">
    <property type="entry name" value="ACETYLTRANSFERASE"/>
    <property type="match status" value="1"/>
</dbReference>
<name>A0A433SFX3_9BURK</name>
<keyword evidence="4 5" id="KW-0012">Acyltransferase</keyword>
<organism evidence="5 6">
    <name type="scientific">Saezia sanguinis</name>
    <dbReference type="NCBI Taxonomy" id="1965230"/>
    <lineage>
        <taxon>Bacteria</taxon>
        <taxon>Pseudomonadati</taxon>
        <taxon>Pseudomonadota</taxon>
        <taxon>Betaproteobacteria</taxon>
        <taxon>Burkholderiales</taxon>
        <taxon>Saeziaceae</taxon>
        <taxon>Saezia</taxon>
    </lineage>
</organism>
<evidence type="ECO:0000313" key="5">
    <source>
        <dbReference type="EMBL" id="RUS67659.1"/>
    </source>
</evidence>
<evidence type="ECO:0000256" key="4">
    <source>
        <dbReference type="ARBA" id="ARBA00023315"/>
    </source>
</evidence>
<proteinExistence type="inferred from homology"/>
<dbReference type="InterPro" id="IPR001451">
    <property type="entry name" value="Hexapep"/>
</dbReference>
<reference evidence="5 6" key="1">
    <citation type="submission" date="2018-01" db="EMBL/GenBank/DDBJ databases">
        <title>Saezia sanguinis gen. nov., sp. nov., in the order Burkholderiales isolated from human blood.</title>
        <authorList>
            <person name="Medina-Pascual M.J."/>
            <person name="Valdezate S."/>
            <person name="Monzon S."/>
            <person name="Cuesta I."/>
            <person name="Carrasco G."/>
            <person name="Villalon P."/>
            <person name="Saez-Nieto J.A."/>
        </authorList>
    </citation>
    <scope>NUCLEOTIDE SEQUENCE [LARGE SCALE GENOMIC DNA]</scope>
    <source>
        <strain evidence="5 6">CNM695-12</strain>
    </source>
</reference>
<gene>
    <name evidence="5" type="primary">cat</name>
    <name evidence="5" type="ORF">CUZ56_00134</name>
</gene>
<dbReference type="EC" id="2.3.1.28" evidence="5"/>
<evidence type="ECO:0000256" key="1">
    <source>
        <dbReference type="ARBA" id="ARBA00007274"/>
    </source>
</evidence>
<dbReference type="RefSeq" id="WP_369126753.1">
    <property type="nucleotide sequence ID" value="NZ_PQSP01000001.1"/>
</dbReference>
<sequence length="243" mass="26982">MLRNATKNKENGNKEIANDVLLKTIQKLQAEIKLLEAKNLKIVYSNIEGIALGKNVSISEGCSIEKNVRIGDYTYIRPGTYIRANSTIGKYCSIASSVQLGPIPHPTTWMSTHPFQYTIDEIEPNVSARKKIYKYKTRLSCTIGNDVWIGARAMIKPGVSIGDGAIIGAHAIVTKNVPAYAIVGGVPAKVIKRRFNDDTIKELLSLKWWDLPFEVLSSGEIDFDDIHKAITKIKELKSSRQPL</sequence>
<evidence type="ECO:0000256" key="2">
    <source>
        <dbReference type="ARBA" id="ARBA00022679"/>
    </source>
</evidence>
<accession>A0A433SFX3</accession>
<dbReference type="PANTHER" id="PTHR43300:SF11">
    <property type="entry name" value="ACETYLTRANSFERASE RV3034C-RELATED"/>
    <property type="match status" value="1"/>
</dbReference>
<keyword evidence="3" id="KW-0677">Repeat</keyword>
<dbReference type="InterPro" id="IPR050179">
    <property type="entry name" value="Trans_hexapeptide_repeat"/>
</dbReference>
<dbReference type="GO" id="GO:0008811">
    <property type="term" value="F:chloramphenicol O-acetyltransferase activity"/>
    <property type="evidence" value="ECO:0007669"/>
    <property type="project" value="UniProtKB-EC"/>
</dbReference>
<keyword evidence="2 5" id="KW-0808">Transferase</keyword>
<dbReference type="PROSITE" id="PS00101">
    <property type="entry name" value="HEXAPEP_TRANSFERASES"/>
    <property type="match status" value="1"/>
</dbReference>
<dbReference type="InterPro" id="IPR011004">
    <property type="entry name" value="Trimer_LpxA-like_sf"/>
</dbReference>
<dbReference type="SUPFAM" id="SSF51161">
    <property type="entry name" value="Trimeric LpxA-like enzymes"/>
    <property type="match status" value="1"/>
</dbReference>
<dbReference type="InterPro" id="IPR018357">
    <property type="entry name" value="Hexapep_transf_CS"/>
</dbReference>
<dbReference type="CDD" id="cd03349">
    <property type="entry name" value="LbH_XAT"/>
    <property type="match status" value="1"/>
</dbReference>
<dbReference type="AlphaFoldDB" id="A0A433SFX3"/>
<dbReference type="Proteomes" id="UP000286947">
    <property type="component" value="Unassembled WGS sequence"/>
</dbReference>